<dbReference type="Gene3D" id="3.40.50.720">
    <property type="entry name" value="NAD(P)-binding Rossmann-like Domain"/>
    <property type="match status" value="1"/>
</dbReference>
<organism evidence="4 5">
    <name type="scientific">Rhodococcus coprophilus</name>
    <dbReference type="NCBI Taxonomy" id="38310"/>
    <lineage>
        <taxon>Bacteria</taxon>
        <taxon>Bacillati</taxon>
        <taxon>Actinomycetota</taxon>
        <taxon>Actinomycetes</taxon>
        <taxon>Mycobacteriales</taxon>
        <taxon>Nocardiaceae</taxon>
        <taxon>Rhodococcus</taxon>
    </lineage>
</organism>
<dbReference type="PANTHER" id="PTHR24321">
    <property type="entry name" value="DEHYDROGENASES, SHORT CHAIN"/>
    <property type="match status" value="1"/>
</dbReference>
<gene>
    <name evidence="4" type="ORF">NCTC10994_02765</name>
</gene>
<dbReference type="PRINTS" id="PR00081">
    <property type="entry name" value="GDHRDH"/>
</dbReference>
<proteinExistence type="inferred from homology"/>
<dbReference type="PRINTS" id="PR00080">
    <property type="entry name" value="SDRFAMILY"/>
</dbReference>
<dbReference type="AlphaFoldDB" id="A0A2X4UN78"/>
<dbReference type="Pfam" id="PF13561">
    <property type="entry name" value="adh_short_C2"/>
    <property type="match status" value="1"/>
</dbReference>
<sequence length="270" mass="28642">MSRFDGKIAFITGVARGQGRAHAVRLAREGARIVGVDIAGPLPGVPYESATLADLDETRRLVEAEGGKAHLVQGDVRDLEVLKEVAQEGVARFGGLDVVVANAGICIPETWEEISPTSFRDTLDINVTGTWNTVTATAPHLIERGGGSIILISSLAGVKMQPFMVHYTTSKHAVTGMARAFAAELGRHNIRVNSVHPGAVNTPMGSGSMRERIAETAATNPKLASMTTPFLEKYMAEPEEIADMVAFLASADSTFVTGQHLGVDGGAQYF</sequence>
<dbReference type="InterPro" id="IPR020904">
    <property type="entry name" value="Sc_DH/Rdtase_CS"/>
</dbReference>
<dbReference type="SUPFAM" id="SSF51735">
    <property type="entry name" value="NAD(P)-binding Rossmann-fold domains"/>
    <property type="match status" value="1"/>
</dbReference>
<keyword evidence="2 4" id="KW-0560">Oxidoreductase</keyword>
<keyword evidence="3" id="KW-0520">NAD</keyword>
<dbReference type="FunFam" id="3.40.50.720:FF:000084">
    <property type="entry name" value="Short-chain dehydrogenase reductase"/>
    <property type="match status" value="1"/>
</dbReference>
<dbReference type="NCBIfam" id="NF009467">
    <property type="entry name" value="PRK12826.1-3"/>
    <property type="match status" value="1"/>
</dbReference>
<evidence type="ECO:0000313" key="5">
    <source>
        <dbReference type="Proteomes" id="UP000249091"/>
    </source>
</evidence>
<evidence type="ECO:0000256" key="2">
    <source>
        <dbReference type="ARBA" id="ARBA00023002"/>
    </source>
</evidence>
<keyword evidence="5" id="KW-1185">Reference proteome</keyword>
<dbReference type="PANTHER" id="PTHR24321:SF8">
    <property type="entry name" value="ESTRADIOL 17-BETA-DEHYDROGENASE 8-RELATED"/>
    <property type="match status" value="1"/>
</dbReference>
<dbReference type="EMBL" id="LS483468">
    <property type="protein sequence ID" value="SQI34450.1"/>
    <property type="molecule type" value="Genomic_DNA"/>
</dbReference>
<dbReference type="InterPro" id="IPR002347">
    <property type="entry name" value="SDR_fam"/>
</dbReference>
<dbReference type="PROSITE" id="PS00061">
    <property type="entry name" value="ADH_SHORT"/>
    <property type="match status" value="1"/>
</dbReference>
<evidence type="ECO:0000256" key="3">
    <source>
        <dbReference type="ARBA" id="ARBA00023027"/>
    </source>
</evidence>
<dbReference type="Proteomes" id="UP000249091">
    <property type="component" value="Chromosome 1"/>
</dbReference>
<accession>A0A2X4UN78</accession>
<dbReference type="EC" id="1.1.1.-" evidence="4"/>
<reference evidence="4 5" key="1">
    <citation type="submission" date="2018-06" db="EMBL/GenBank/DDBJ databases">
        <authorList>
            <consortium name="Pathogen Informatics"/>
            <person name="Doyle S."/>
        </authorList>
    </citation>
    <scope>NUCLEOTIDE SEQUENCE [LARGE SCALE GENOMIC DNA]</scope>
    <source>
        <strain evidence="4 5">NCTC10994</strain>
    </source>
</reference>
<dbReference type="NCBIfam" id="TIGR03971">
    <property type="entry name" value="SDR_subfam_1"/>
    <property type="match status" value="1"/>
</dbReference>
<dbReference type="RefSeq" id="WP_072700880.1">
    <property type="nucleotide sequence ID" value="NZ_JAFBBL010000001.1"/>
</dbReference>
<comment type="similarity">
    <text evidence="1">Belongs to the short-chain dehydrogenases/reductases (SDR) family.</text>
</comment>
<dbReference type="GO" id="GO:0018459">
    <property type="term" value="F:carveol dehydrogenase activity"/>
    <property type="evidence" value="ECO:0007669"/>
    <property type="project" value="UniProtKB-EC"/>
</dbReference>
<name>A0A2X4UN78_9NOCA</name>
<dbReference type="KEGG" id="rcr:NCTC10994_02765"/>
<dbReference type="STRING" id="1219011.GCA_001895045_02448"/>
<dbReference type="CDD" id="cd05233">
    <property type="entry name" value="SDR_c"/>
    <property type="match status" value="1"/>
</dbReference>
<dbReference type="InterPro" id="IPR036291">
    <property type="entry name" value="NAD(P)-bd_dom_sf"/>
</dbReference>
<dbReference type="EC" id="1.1.1.243" evidence="4"/>
<evidence type="ECO:0000313" key="4">
    <source>
        <dbReference type="EMBL" id="SQI34450.1"/>
    </source>
</evidence>
<evidence type="ECO:0000256" key="1">
    <source>
        <dbReference type="ARBA" id="ARBA00006484"/>
    </source>
</evidence>
<dbReference type="InterPro" id="IPR023985">
    <property type="entry name" value="SDR_subfam_1"/>
</dbReference>
<protein>
    <submittedName>
        <fullName evidence="4">Carveol dehydrogenase</fullName>
        <ecNumber evidence="4">1.1.1.-</ecNumber>
        <ecNumber evidence="4">1.1.1.243</ecNumber>
    </submittedName>
</protein>